<organism evidence="13">
    <name type="scientific">Arion vulgaris</name>
    <dbReference type="NCBI Taxonomy" id="1028688"/>
    <lineage>
        <taxon>Eukaryota</taxon>
        <taxon>Metazoa</taxon>
        <taxon>Spiralia</taxon>
        <taxon>Lophotrochozoa</taxon>
        <taxon>Mollusca</taxon>
        <taxon>Gastropoda</taxon>
        <taxon>Heterobranchia</taxon>
        <taxon>Euthyneura</taxon>
        <taxon>Panpulmonata</taxon>
        <taxon>Eupulmonata</taxon>
        <taxon>Stylommatophora</taxon>
        <taxon>Helicina</taxon>
        <taxon>Arionoidea</taxon>
        <taxon>Arionidae</taxon>
        <taxon>Arion</taxon>
    </lineage>
</organism>
<keyword evidence="8" id="KW-0378">Hydrolase</keyword>
<evidence type="ECO:0000256" key="8">
    <source>
        <dbReference type="ARBA" id="ARBA00022801"/>
    </source>
</evidence>
<dbReference type="NCBIfam" id="NF004127">
    <property type="entry name" value="PRK05617.1"/>
    <property type="match status" value="1"/>
</dbReference>
<feature type="domain" description="Enoyl-CoA hydratase/isomerase" evidence="12">
    <location>
        <begin position="38"/>
        <end position="368"/>
    </location>
</feature>
<accession>A0A0B7B173</accession>
<protein>
    <recommendedName>
        <fullName evidence="6">3-hydroxyisobutyryl-CoA hydrolase, mitochondrial</fullName>
        <ecNumber evidence="5">3.1.2.4</ecNumber>
    </recommendedName>
    <alternativeName>
        <fullName evidence="11">3-hydroxyisobutyryl-coenzyme A hydrolase</fullName>
    </alternativeName>
</protein>
<dbReference type="CDD" id="cd06558">
    <property type="entry name" value="crotonase-like"/>
    <property type="match status" value="1"/>
</dbReference>
<dbReference type="InterPro" id="IPR032259">
    <property type="entry name" value="HIBYL-CoA-H"/>
</dbReference>
<evidence type="ECO:0000256" key="11">
    <source>
        <dbReference type="ARBA" id="ARBA00031181"/>
    </source>
</evidence>
<dbReference type="UniPathway" id="UPA00362"/>
<dbReference type="FunFam" id="3.90.226.10:FF:000026">
    <property type="entry name" value="3-hydroxyisobutyryl-CoA hydrolase, mitochondrial"/>
    <property type="match status" value="1"/>
</dbReference>
<dbReference type="AlphaFoldDB" id="A0A0B7B173"/>
<dbReference type="GO" id="GO:0005739">
    <property type="term" value="C:mitochondrion"/>
    <property type="evidence" value="ECO:0007669"/>
    <property type="project" value="UniProtKB-SubCell"/>
</dbReference>
<evidence type="ECO:0000256" key="7">
    <source>
        <dbReference type="ARBA" id="ARBA00022456"/>
    </source>
</evidence>
<dbReference type="GO" id="GO:0006574">
    <property type="term" value="P:L-valine catabolic process"/>
    <property type="evidence" value="ECO:0007669"/>
    <property type="project" value="UniProtKB-UniPathway"/>
</dbReference>
<name>A0A0B7B173_9EUPU</name>
<comment type="catalytic activity">
    <reaction evidence="1">
        <text>3-hydroxy-2-methylpropanoyl-CoA + H2O = 3-hydroxy-2-methylpropanoate + CoA + H(+)</text>
        <dbReference type="Rhea" id="RHEA:20888"/>
        <dbReference type="ChEBI" id="CHEBI:11805"/>
        <dbReference type="ChEBI" id="CHEBI:15377"/>
        <dbReference type="ChEBI" id="CHEBI:15378"/>
        <dbReference type="ChEBI" id="CHEBI:57287"/>
        <dbReference type="ChEBI" id="CHEBI:57340"/>
        <dbReference type="EC" id="3.1.2.4"/>
    </reaction>
</comment>
<keyword evidence="9" id="KW-0496">Mitochondrion</keyword>
<evidence type="ECO:0000256" key="6">
    <source>
        <dbReference type="ARBA" id="ARBA00016714"/>
    </source>
</evidence>
<sequence>MFHRSCFRLNIVFKHLRAVKMSSMADEEIIFQTKGHLGVITLNRPKALNALTLSMSRKIYSQLLSWETDPKIELVLVKGAGDKSFCAGGDIRAVTEAGRKGLPLARDFFREEYMLNHKIGNYKIPYIALIDGITMGGGVGLSVHGMYRVATERTMFAMPETAIGLFPDVGGGHFLPRLEGKLGTFLALTGFRLKSRDVANIGIATHFVESSKTDELENRLASLSSPARQEDIASVLDDLQNQSTLDSSKEFVLKPHIDQINRLFSGHTMEEIFHNLEQEKSQWASEQLKILNKMSPTSMKISLRLLLEGKNRSLGEDLIVECRLSQRCIEDKDFYEGVRAVLIDKDNNPQWNPANIKDVSSSKVDWYFSPLDAKLELVL</sequence>
<dbReference type="EC" id="3.1.2.4" evidence="5"/>
<reference evidence="13" key="1">
    <citation type="submission" date="2014-12" db="EMBL/GenBank/DDBJ databases">
        <title>Insight into the proteome of Arion vulgaris.</title>
        <authorList>
            <person name="Aradska J."/>
            <person name="Bulat T."/>
            <person name="Smidak R."/>
            <person name="Sarate P."/>
            <person name="Gangsoo J."/>
            <person name="Sialana F."/>
            <person name="Bilban M."/>
            <person name="Lubec G."/>
        </authorList>
    </citation>
    <scope>NUCLEOTIDE SEQUENCE</scope>
    <source>
        <tissue evidence="13">Skin</tissue>
    </source>
</reference>
<dbReference type="InterPro" id="IPR045004">
    <property type="entry name" value="ECH_dom"/>
</dbReference>
<evidence type="ECO:0000256" key="9">
    <source>
        <dbReference type="ARBA" id="ARBA00023128"/>
    </source>
</evidence>
<comment type="function">
    <text evidence="10">Hydrolyzes 3-hydroxyisobutyryl-CoA (HIBYL-CoA), a saline catabolite. Has high activity toward isobutyryl-CoA. Could be an isobutyryl-CoA dehydrogenase that functions in valine catabolism. Also hydrolyzes 3-hydroxypropanoyl-CoA.</text>
</comment>
<evidence type="ECO:0000313" key="13">
    <source>
        <dbReference type="EMBL" id="CEK85850.1"/>
    </source>
</evidence>
<gene>
    <name evidence="13" type="primary">ORF150585</name>
</gene>
<evidence type="ECO:0000259" key="12">
    <source>
        <dbReference type="Pfam" id="PF16113"/>
    </source>
</evidence>
<comment type="similarity">
    <text evidence="4">Belongs to the enoyl-CoA hydratase/isomerase family.</text>
</comment>
<proteinExistence type="inferred from homology"/>
<keyword evidence="7" id="KW-0101">Branched-chain amino acid catabolism</keyword>
<dbReference type="SUPFAM" id="SSF52096">
    <property type="entry name" value="ClpP/crotonase"/>
    <property type="match status" value="1"/>
</dbReference>
<dbReference type="InterPro" id="IPR029045">
    <property type="entry name" value="ClpP/crotonase-like_dom_sf"/>
</dbReference>
<dbReference type="Gene3D" id="3.90.226.10">
    <property type="entry name" value="2-enoyl-CoA Hydratase, Chain A, domain 1"/>
    <property type="match status" value="1"/>
</dbReference>
<evidence type="ECO:0000256" key="2">
    <source>
        <dbReference type="ARBA" id="ARBA00004173"/>
    </source>
</evidence>
<evidence type="ECO:0000256" key="10">
    <source>
        <dbReference type="ARBA" id="ARBA00024871"/>
    </source>
</evidence>
<evidence type="ECO:0000256" key="3">
    <source>
        <dbReference type="ARBA" id="ARBA00005109"/>
    </source>
</evidence>
<dbReference type="PANTHER" id="PTHR43176">
    <property type="entry name" value="3-HYDROXYISOBUTYRYL-COA HYDROLASE-RELATED"/>
    <property type="match status" value="1"/>
</dbReference>
<comment type="pathway">
    <text evidence="3">Amino-acid degradation; L-valine degradation.</text>
</comment>
<comment type="subcellular location">
    <subcellularLocation>
        <location evidence="2">Mitochondrion</location>
    </subcellularLocation>
</comment>
<dbReference type="Pfam" id="PF16113">
    <property type="entry name" value="ECH_2"/>
    <property type="match status" value="1"/>
</dbReference>
<dbReference type="PANTHER" id="PTHR43176:SF3">
    <property type="entry name" value="3-HYDROXYISOBUTYRYL-COA HYDROLASE, MITOCHONDRIAL"/>
    <property type="match status" value="1"/>
</dbReference>
<dbReference type="EMBL" id="HACG01038985">
    <property type="protein sequence ID" value="CEK85850.1"/>
    <property type="molecule type" value="Transcribed_RNA"/>
</dbReference>
<dbReference type="GO" id="GO:0003860">
    <property type="term" value="F:3-hydroxyisobutyryl-CoA hydrolase activity"/>
    <property type="evidence" value="ECO:0007669"/>
    <property type="project" value="UniProtKB-EC"/>
</dbReference>
<evidence type="ECO:0000256" key="4">
    <source>
        <dbReference type="ARBA" id="ARBA00005254"/>
    </source>
</evidence>
<evidence type="ECO:0000256" key="5">
    <source>
        <dbReference type="ARBA" id="ARBA00011915"/>
    </source>
</evidence>
<evidence type="ECO:0000256" key="1">
    <source>
        <dbReference type="ARBA" id="ARBA00001709"/>
    </source>
</evidence>